<dbReference type="GO" id="GO:0008017">
    <property type="term" value="F:microtubule binding"/>
    <property type="evidence" value="ECO:0007669"/>
    <property type="project" value="InterPro"/>
</dbReference>
<evidence type="ECO:0000256" key="8">
    <source>
        <dbReference type="SAM" id="MobiDB-lite"/>
    </source>
</evidence>
<evidence type="ECO:0000256" key="2">
    <source>
        <dbReference type="ARBA" id="ARBA00008825"/>
    </source>
</evidence>
<keyword evidence="6" id="KW-0206">Cytoskeleton</keyword>
<feature type="region of interest" description="Disordered" evidence="8">
    <location>
        <begin position="1"/>
        <end position="29"/>
    </location>
</feature>
<accession>A0AAD5CD69</accession>
<dbReference type="GO" id="GO:0007010">
    <property type="term" value="P:cytoskeleton organization"/>
    <property type="evidence" value="ECO:0007669"/>
    <property type="project" value="InterPro"/>
</dbReference>
<keyword evidence="4" id="KW-0493">Microtubule</keyword>
<evidence type="ECO:0000256" key="5">
    <source>
        <dbReference type="ARBA" id="ARBA00023054"/>
    </source>
</evidence>
<organism evidence="9 10">
    <name type="scientific">Ambrosia artemisiifolia</name>
    <name type="common">Common ragweed</name>
    <dbReference type="NCBI Taxonomy" id="4212"/>
    <lineage>
        <taxon>Eukaryota</taxon>
        <taxon>Viridiplantae</taxon>
        <taxon>Streptophyta</taxon>
        <taxon>Embryophyta</taxon>
        <taxon>Tracheophyta</taxon>
        <taxon>Spermatophyta</taxon>
        <taxon>Magnoliopsida</taxon>
        <taxon>eudicotyledons</taxon>
        <taxon>Gunneridae</taxon>
        <taxon>Pentapetalae</taxon>
        <taxon>asterids</taxon>
        <taxon>campanulids</taxon>
        <taxon>Asterales</taxon>
        <taxon>Asteraceae</taxon>
        <taxon>Asteroideae</taxon>
        <taxon>Heliantheae alliance</taxon>
        <taxon>Heliantheae</taxon>
        <taxon>Ambrosia</taxon>
    </lineage>
</organism>
<evidence type="ECO:0000313" key="10">
    <source>
        <dbReference type="Proteomes" id="UP001206925"/>
    </source>
</evidence>
<evidence type="ECO:0000256" key="4">
    <source>
        <dbReference type="ARBA" id="ARBA00022701"/>
    </source>
</evidence>
<dbReference type="EMBL" id="JAMZMK010008638">
    <property type="protein sequence ID" value="KAI7739313.1"/>
    <property type="molecule type" value="Genomic_DNA"/>
</dbReference>
<feature type="coiled-coil region" evidence="7">
    <location>
        <begin position="210"/>
        <end position="296"/>
    </location>
</feature>
<name>A0AAD5CD69_AMBAR</name>
<dbReference type="GO" id="GO:0005874">
    <property type="term" value="C:microtubule"/>
    <property type="evidence" value="ECO:0007669"/>
    <property type="project" value="UniProtKB-KW"/>
</dbReference>
<keyword evidence="5 7" id="KW-0175">Coiled coil</keyword>
<feature type="compositionally biased region" description="Polar residues" evidence="8">
    <location>
        <begin position="371"/>
        <end position="380"/>
    </location>
</feature>
<dbReference type="Pfam" id="PF07058">
    <property type="entry name" value="MAP70"/>
    <property type="match status" value="2"/>
</dbReference>
<feature type="compositionally biased region" description="Basic and acidic residues" evidence="8">
    <location>
        <begin position="414"/>
        <end position="430"/>
    </location>
</feature>
<evidence type="ECO:0000256" key="3">
    <source>
        <dbReference type="ARBA" id="ARBA00022490"/>
    </source>
</evidence>
<feature type="compositionally biased region" description="Polar residues" evidence="8">
    <location>
        <begin position="1"/>
        <end position="13"/>
    </location>
</feature>
<keyword evidence="3" id="KW-0963">Cytoplasm</keyword>
<protein>
    <submittedName>
        <fullName evidence="9">Uncharacterized protein</fullName>
    </submittedName>
</protein>
<dbReference type="PANTHER" id="PTHR31246">
    <property type="entry name" value="MICROTUBULE-ASSOCIATED PROTEIN 70-2"/>
    <property type="match status" value="1"/>
</dbReference>
<feature type="compositionally biased region" description="Low complexity" evidence="8">
    <location>
        <begin position="14"/>
        <end position="24"/>
    </location>
</feature>
<reference evidence="9" key="1">
    <citation type="submission" date="2022-06" db="EMBL/GenBank/DDBJ databases">
        <title>Uncovering the hologenomic basis of an extraordinary plant invasion.</title>
        <authorList>
            <person name="Bieker V.C."/>
            <person name="Martin M.D."/>
            <person name="Gilbert T."/>
            <person name="Hodgins K."/>
            <person name="Battlay P."/>
            <person name="Petersen B."/>
            <person name="Wilson J."/>
        </authorList>
    </citation>
    <scope>NUCLEOTIDE SEQUENCE</scope>
    <source>
        <strain evidence="9">AA19_3_7</strain>
        <tissue evidence="9">Leaf</tissue>
    </source>
</reference>
<evidence type="ECO:0000256" key="7">
    <source>
        <dbReference type="SAM" id="Coils"/>
    </source>
</evidence>
<feature type="compositionally biased region" description="Low complexity" evidence="8">
    <location>
        <begin position="386"/>
        <end position="403"/>
    </location>
</feature>
<feature type="region of interest" description="Disordered" evidence="8">
    <location>
        <begin position="501"/>
        <end position="525"/>
    </location>
</feature>
<dbReference type="InterPro" id="IPR009768">
    <property type="entry name" value="MAP70"/>
</dbReference>
<feature type="compositionally biased region" description="Basic and acidic residues" evidence="8">
    <location>
        <begin position="501"/>
        <end position="510"/>
    </location>
</feature>
<feature type="region of interest" description="Disordered" evidence="8">
    <location>
        <begin position="359"/>
        <end position="430"/>
    </location>
</feature>
<comment type="caution">
    <text evidence="9">The sequence shown here is derived from an EMBL/GenBank/DDBJ whole genome shotgun (WGS) entry which is preliminary data.</text>
</comment>
<comment type="subcellular location">
    <subcellularLocation>
        <location evidence="1">Cytoplasm</location>
        <location evidence="1">Cytoskeleton</location>
    </subcellularLocation>
</comment>
<dbReference type="AlphaFoldDB" id="A0AAD5CD69"/>
<sequence>MSTLQLTNAANSDSSPLRRSPSYRYGRKKSISRTATEIDDIINHLHGSDPVRFELNRLENQLRDKERELGDAYTEIKALKYHEHLKEKAVEELNDELRKVIEKLKKTESLLESKNLEIKKINDEKKQALSAQFAAEATLRRVHAAQKDDEMPPIEAIIAPLEAELKLVRMEVSKLQDDNKALDRLSKSKEIALLEAERTVNIAMAKASMVDDLQNKNQELMKQVDICQEENRILDKMNRQKVSEVEKLTQTVRELEEAILAGGAAANIVRDYERRMQELNEEKKILDRELARAKISANRVAVVIANDWKDADNKGEMQHLKQKLTVAERTAKAEAQLKEKYHLRFKVLEERFKSSSGKSVSCAIPERAMSNGRSRSQRQSVGGVDNLSKSSSSRYSSRNLLKNGSISSKLFPTGDDHADEKDKSKSKPEDFVSGMLYDMLQKEVLNLQKACHQKDQNLQEKDNTIEILARNVETLNRAMEVESKKTRREISTMEKEMAALRVDKGRESRTARRPSAPRTRVSDDLSYKQCRLDRVSSKVL</sequence>
<dbReference type="PANTHER" id="PTHR31246:SF18">
    <property type="entry name" value="MICROTUBULE-ASSOCIATED PROTEIN 70-1-LIKE"/>
    <property type="match status" value="1"/>
</dbReference>
<evidence type="ECO:0000313" key="9">
    <source>
        <dbReference type="EMBL" id="KAI7739313.1"/>
    </source>
</evidence>
<proteinExistence type="inferred from homology"/>
<comment type="similarity">
    <text evidence="2">Belongs to the MAP70 family.</text>
</comment>
<keyword evidence="10" id="KW-1185">Reference proteome</keyword>
<evidence type="ECO:0000256" key="1">
    <source>
        <dbReference type="ARBA" id="ARBA00004245"/>
    </source>
</evidence>
<evidence type="ECO:0000256" key="6">
    <source>
        <dbReference type="ARBA" id="ARBA00023212"/>
    </source>
</evidence>
<feature type="coiled-coil region" evidence="7">
    <location>
        <begin position="55"/>
        <end position="131"/>
    </location>
</feature>
<dbReference type="Proteomes" id="UP001206925">
    <property type="component" value="Unassembled WGS sequence"/>
</dbReference>
<feature type="non-terminal residue" evidence="9">
    <location>
        <position position="540"/>
    </location>
</feature>
<gene>
    <name evidence="9" type="ORF">M8C21_029380</name>
</gene>